<dbReference type="InterPro" id="IPR036383">
    <property type="entry name" value="TSP1_rpt_sf"/>
</dbReference>
<dbReference type="SUPFAM" id="SSF53300">
    <property type="entry name" value="vWA-like"/>
    <property type="match status" value="2"/>
</dbReference>
<evidence type="ECO:0000256" key="2">
    <source>
        <dbReference type="ARBA" id="ARBA00022692"/>
    </source>
</evidence>
<dbReference type="GO" id="GO:0016020">
    <property type="term" value="C:membrane"/>
    <property type="evidence" value="ECO:0007669"/>
    <property type="project" value="UniProtKB-SubCell"/>
</dbReference>
<dbReference type="EMBL" id="KC342197">
    <property type="protein sequence ID" value="AGG36343.1"/>
    <property type="molecule type" value="Genomic_DNA"/>
</dbReference>
<keyword evidence="4" id="KW-1133">Transmembrane helix</keyword>
<dbReference type="PROSITE" id="PS50234">
    <property type="entry name" value="VWFA"/>
    <property type="match status" value="2"/>
</dbReference>
<dbReference type="Gene3D" id="3.40.50.410">
    <property type="entry name" value="von Willebrand factor, type A domain"/>
    <property type="match status" value="2"/>
</dbReference>
<keyword evidence="3" id="KW-0677">Repeat</keyword>
<dbReference type="GO" id="GO:0005581">
    <property type="term" value="C:collagen trimer"/>
    <property type="evidence" value="ECO:0007669"/>
    <property type="project" value="UniProtKB-KW"/>
</dbReference>
<feature type="domain" description="VWFA" evidence="8">
    <location>
        <begin position="638"/>
        <end position="817"/>
    </location>
</feature>
<dbReference type="Gene3D" id="2.20.100.10">
    <property type="entry name" value="Thrombospondin type-1 (TSP1) repeat"/>
    <property type="match status" value="1"/>
</dbReference>
<dbReference type="Pfam" id="PF00092">
    <property type="entry name" value="VWA"/>
    <property type="match status" value="2"/>
</dbReference>
<evidence type="ECO:0000256" key="5">
    <source>
        <dbReference type="ARBA" id="ARBA00023136"/>
    </source>
</evidence>
<dbReference type="InterPro" id="IPR052229">
    <property type="entry name" value="Collagen-VI/PIF"/>
</dbReference>
<dbReference type="SMART" id="SM00209">
    <property type="entry name" value="TSP1"/>
    <property type="match status" value="1"/>
</dbReference>
<feature type="non-terminal residue" evidence="9">
    <location>
        <position position="1"/>
    </location>
</feature>
<dbReference type="CDD" id="cd01450">
    <property type="entry name" value="vWFA_subfamily_ECM"/>
    <property type="match status" value="2"/>
</dbReference>
<comment type="subcellular location">
    <subcellularLocation>
        <location evidence="1">Membrane</location>
        <topology evidence="1">Single-pass membrane protein</topology>
    </subcellularLocation>
</comment>
<reference evidence="9" key="1">
    <citation type="journal article" date="2013" name="Proc. Natl. Acad. Sci. U.S.A.">
        <title>Proteomic analysis of skeletal organic matrix from the stony coral Stylophora pistillata.</title>
        <authorList>
            <person name="Drake J.L."/>
            <person name="Mass T."/>
            <person name="Haramaty L."/>
            <person name="Zelzion E."/>
            <person name="Bhattacharya D."/>
            <person name="Falkowski P.G."/>
        </authorList>
    </citation>
    <scope>NUCLEOTIDE SEQUENCE</scope>
    <source>
        <tissue evidence="9">Skeleton</tissue>
    </source>
</reference>
<dbReference type="FunFam" id="2.20.100.10:FF:000007">
    <property type="entry name" value="Thrombospondin 1"/>
    <property type="match status" value="1"/>
</dbReference>
<dbReference type="Pfam" id="PF00090">
    <property type="entry name" value="TSP_1"/>
    <property type="match status" value="1"/>
</dbReference>
<evidence type="ECO:0000259" key="8">
    <source>
        <dbReference type="PROSITE" id="PS50234"/>
    </source>
</evidence>
<organism evidence="9">
    <name type="scientific">Stylophora pistillata</name>
    <name type="common">Smooth cauliflower coral</name>
    <dbReference type="NCBI Taxonomy" id="50429"/>
    <lineage>
        <taxon>Eukaryota</taxon>
        <taxon>Metazoa</taxon>
        <taxon>Cnidaria</taxon>
        <taxon>Anthozoa</taxon>
        <taxon>Hexacorallia</taxon>
        <taxon>Scleractinia</taxon>
        <taxon>Astrocoeniina</taxon>
        <taxon>Pocilloporidae</taxon>
        <taxon>Stylophora</taxon>
    </lineage>
</organism>
<sequence>NGGWSHWQSWSGCSATCGGGSQTRKRSCNDPPPQHGGLKCTGSDTDRQSCSTQSCPLMEDGLIGHNGLPVTKRVVVATPIGEGNVQTQYHRTVVKHAQVTKMNIGVAILRDAQSVAVGVRGVSGQAAVRLAMDNEQGTAHALILHHPTMEPLAPGQEYNLKRAMWGSVQMAAGQPGVNGRPVQNRVVEEHKGGQDLAPTLHPHMAERSVWVAKRSPSSAKNKHVQWMAGGLSGIHGESAALHVEVENDQEHEPVLIHHHLVTDQDVLAALWRLNNAKHNRVQWMANFLRGLNGNNAARRVEEELKPGPGGVIVLLLPLVGRPVLEILSRLEIVAPMSAQLMVYGQTGKVGRSVAGHAVAENNQEYVSVTAHGRPMVGNVVLATIQRQGSAKPRPVQLMADGLNGPQGHAMLYVAMENATEQEPNAYTTLAATPTPTATAVPTPTIDPNIPKIDLVFAISATSVSSSRSYELMKNTIKRFIDRYGVNSIHYSIIVYGDQVVRVINFNRTFPPSANELKTAIDNQLALSGGPVLINALQEAYRVFKESVGRPGAKRVLVVIADENSGSSPSFLSRAVRPLEDLGVLVISVGVGDRISRSELNIISPNLLDVISARLNINPSLLAVRIMERILRLNFPDVDVGFAISAASANSDEIFSLMKQIINTIIDRYGVSKVRFSFIIYGSRVTTRFTFDNAPITQEELIKAVNGTKKVTGDPDLEKALEEAEKLFTKSSRPNATKVFVVLTDFVGAGDDNSLIANAVRLRKSGVLILSVGFGQQVNAIGNQMTKVVITQSDYIRVPDFTTQRPVVIAETIMFKALQGKVHVYECAAYNHA</sequence>
<dbReference type="InterPro" id="IPR036465">
    <property type="entry name" value="vWFA_dom_sf"/>
</dbReference>
<evidence type="ECO:0000256" key="6">
    <source>
        <dbReference type="ARBA" id="ARBA00023157"/>
    </source>
</evidence>
<keyword evidence="9" id="KW-0176">Collagen</keyword>
<proteinExistence type="predicted"/>
<dbReference type="SMART" id="SM00327">
    <property type="entry name" value="VWA"/>
    <property type="match status" value="2"/>
</dbReference>
<protein>
    <submittedName>
        <fullName evidence="9">Alpha collagen-like protein</fullName>
    </submittedName>
</protein>
<dbReference type="PROSITE" id="PS50092">
    <property type="entry name" value="TSP1"/>
    <property type="match status" value="1"/>
</dbReference>
<evidence type="ECO:0000313" key="9">
    <source>
        <dbReference type="EMBL" id="AGG36343.1"/>
    </source>
</evidence>
<keyword evidence="5" id="KW-0472">Membrane</keyword>
<accession>M1RYL0</accession>
<dbReference type="InterPro" id="IPR000884">
    <property type="entry name" value="TSP1_rpt"/>
</dbReference>
<evidence type="ECO:0000256" key="3">
    <source>
        <dbReference type="ARBA" id="ARBA00022737"/>
    </source>
</evidence>
<dbReference type="PANTHER" id="PTHR22588:SF3">
    <property type="entry name" value="VWFA DOMAIN-CONTAINING PROTEIN"/>
    <property type="match status" value="1"/>
</dbReference>
<dbReference type="OrthoDB" id="446173at2759"/>
<feature type="non-terminal residue" evidence="9">
    <location>
        <position position="832"/>
    </location>
</feature>
<dbReference type="InterPro" id="IPR002035">
    <property type="entry name" value="VWF_A"/>
</dbReference>
<dbReference type="PRINTS" id="PR01705">
    <property type="entry name" value="TSP1REPEAT"/>
</dbReference>
<keyword evidence="2" id="KW-0812">Transmembrane</keyword>
<dbReference type="PANTHER" id="PTHR22588">
    <property type="entry name" value="VWFA DOMAIN-CONTAINING PROTEIN"/>
    <property type="match status" value="1"/>
</dbReference>
<evidence type="ECO:0000256" key="1">
    <source>
        <dbReference type="ARBA" id="ARBA00004167"/>
    </source>
</evidence>
<dbReference type="AlphaFoldDB" id="M1RYL0"/>
<evidence type="ECO:0000256" key="7">
    <source>
        <dbReference type="SAM" id="MobiDB-lite"/>
    </source>
</evidence>
<dbReference type="SUPFAM" id="SSF82895">
    <property type="entry name" value="TSP-1 type 1 repeat"/>
    <property type="match status" value="1"/>
</dbReference>
<name>M1RYL0_STYPI</name>
<feature type="region of interest" description="Disordered" evidence="7">
    <location>
        <begin position="21"/>
        <end position="45"/>
    </location>
</feature>
<feature type="domain" description="VWFA" evidence="8">
    <location>
        <begin position="453"/>
        <end position="603"/>
    </location>
</feature>
<keyword evidence="6" id="KW-1015">Disulfide bond</keyword>
<evidence type="ECO:0000256" key="4">
    <source>
        <dbReference type="ARBA" id="ARBA00022989"/>
    </source>
</evidence>